<reference evidence="7" key="1">
    <citation type="submission" date="2006-01" db="EMBL/GenBank/DDBJ databases">
        <authorList>
            <person name="Lindblad-Toh K."/>
            <person name="Mauceli E."/>
            <person name="Grabherr M."/>
            <person name="Chang J.L."/>
            <person name="Lander E.S."/>
        </authorList>
    </citation>
    <scope>NUCLEOTIDE SEQUENCE [LARGE SCALE GENOMIC DNA]</scope>
</reference>
<feature type="transmembrane region" description="Helical" evidence="5">
    <location>
        <begin position="20"/>
        <end position="43"/>
    </location>
</feature>
<dbReference type="GO" id="GO:0022857">
    <property type="term" value="F:transmembrane transporter activity"/>
    <property type="evidence" value="ECO:0007669"/>
    <property type="project" value="InterPro"/>
</dbReference>
<proteinExistence type="predicted"/>
<evidence type="ECO:0000313" key="7">
    <source>
        <dbReference type="Ensembl" id="ENSGACP00000027602.1"/>
    </source>
</evidence>
<sequence>RDYESITSFLGSWGPFQRRIFLALAISIVPNGFFGAYIVFVAATPPHECHVPENASISDAWRNVTIPTETVDGVARRSSCSRLNLATVRRYSAESFVPNVDVNVSEIPLESCRDGWKHSREIYRSTIVTEWDLVCDDAYKSPLATSIHYAGVLVGGLLSGQISDRYGRRPALFLTMAIQTVSITAQIFSPSWEIFTLIFFFVGAGGNSNYTIAFVMGLTPTGTEILSPKARVFFCSLGVFMGSALGYMALPAVAYFLRDWQTLLIASAASSALYVPLWWLVPESPRWLLFQGRLKEAEDILRDAARSNNVEAPEEIFTQAETHNALAMRDEKHNILVIVKSCNMFSLTLVCSFLWIVVNVGYYALVLNTSSMHSDPYLSCFLSAVVEVPAYIIALLLLKYCGRHFCQSSTLFFGGVFILLVHLIPTDITSIPVVLEILGKFCMTSSFCVVYTYTSEIFPTVVRNTAMGCCSMAARIGTITAPFIIYLAKYYKALPYILMGGIAIGGAFLCFLLPETFGKALPETVSQMQPICGSTRSHKPPLGGTRTLNTTFTRSEL</sequence>
<comment type="subcellular location">
    <subcellularLocation>
        <location evidence="1">Membrane</location>
        <topology evidence="1">Multi-pass membrane protein</topology>
    </subcellularLocation>
</comment>
<dbReference type="PANTHER" id="PTHR24064">
    <property type="entry name" value="SOLUTE CARRIER FAMILY 22 MEMBER"/>
    <property type="match status" value="1"/>
</dbReference>
<dbReference type="eggNOG" id="KOG0255">
    <property type="taxonomic scope" value="Eukaryota"/>
</dbReference>
<dbReference type="Pfam" id="PF00083">
    <property type="entry name" value="Sugar_tr"/>
    <property type="match status" value="1"/>
</dbReference>
<dbReference type="OMA" id="CNIASIT"/>
<feature type="transmembrane region" description="Helical" evidence="5">
    <location>
        <begin position="493"/>
        <end position="513"/>
    </location>
</feature>
<accession>G3QCI6</accession>
<feature type="transmembrane region" description="Helical" evidence="5">
    <location>
        <begin position="405"/>
        <end position="424"/>
    </location>
</feature>
<dbReference type="Bgee" id="ENSGACG00000020875">
    <property type="expression patterns" value="Expressed in intestinal epithelial cell and 1 other cell type or tissue"/>
</dbReference>
<feature type="transmembrane region" description="Helical" evidence="5">
    <location>
        <begin position="465"/>
        <end position="487"/>
    </location>
</feature>
<evidence type="ECO:0000256" key="5">
    <source>
        <dbReference type="SAM" id="Phobius"/>
    </source>
</evidence>
<dbReference type="PROSITE" id="PS50850">
    <property type="entry name" value="MFS"/>
    <property type="match status" value="1"/>
</dbReference>
<dbReference type="AlphaFoldDB" id="G3QCI6"/>
<dbReference type="Gene3D" id="1.20.1250.20">
    <property type="entry name" value="MFS general substrate transporter like domains"/>
    <property type="match status" value="1"/>
</dbReference>
<reference evidence="7" key="2">
    <citation type="submission" date="2024-04" db="UniProtKB">
        <authorList>
            <consortium name="Ensembl"/>
        </authorList>
    </citation>
    <scope>IDENTIFICATION</scope>
</reference>
<dbReference type="InterPro" id="IPR036259">
    <property type="entry name" value="MFS_trans_sf"/>
</dbReference>
<feature type="transmembrane region" description="Helical" evidence="5">
    <location>
        <begin position="230"/>
        <end position="257"/>
    </location>
</feature>
<feature type="transmembrane region" description="Helical" evidence="5">
    <location>
        <begin position="194"/>
        <end position="218"/>
    </location>
</feature>
<feature type="transmembrane region" description="Helical" evidence="5">
    <location>
        <begin position="430"/>
        <end position="453"/>
    </location>
</feature>
<dbReference type="SUPFAM" id="SSF103473">
    <property type="entry name" value="MFS general substrate transporter"/>
    <property type="match status" value="1"/>
</dbReference>
<keyword evidence="2 5" id="KW-0812">Transmembrane</keyword>
<feature type="transmembrane region" description="Helical" evidence="5">
    <location>
        <begin position="376"/>
        <end position="398"/>
    </location>
</feature>
<feature type="transmembrane region" description="Helical" evidence="5">
    <location>
        <begin position="263"/>
        <end position="281"/>
    </location>
</feature>
<feature type="transmembrane region" description="Helical" evidence="5">
    <location>
        <begin position="171"/>
        <end position="188"/>
    </location>
</feature>
<evidence type="ECO:0000256" key="1">
    <source>
        <dbReference type="ARBA" id="ARBA00004141"/>
    </source>
</evidence>
<evidence type="ECO:0000259" key="6">
    <source>
        <dbReference type="PROSITE" id="PS50850"/>
    </source>
</evidence>
<dbReference type="STRING" id="69293.ENSGACP00000027602"/>
<dbReference type="InterPro" id="IPR020846">
    <property type="entry name" value="MFS_dom"/>
</dbReference>
<dbReference type="InterPro" id="IPR005829">
    <property type="entry name" value="Sugar_transporter_CS"/>
</dbReference>
<organism evidence="7">
    <name type="scientific">Gasterosteus aculeatus</name>
    <name type="common">Three-spined stickleback</name>
    <dbReference type="NCBI Taxonomy" id="69293"/>
    <lineage>
        <taxon>Eukaryota</taxon>
        <taxon>Metazoa</taxon>
        <taxon>Chordata</taxon>
        <taxon>Craniata</taxon>
        <taxon>Vertebrata</taxon>
        <taxon>Euteleostomi</taxon>
        <taxon>Actinopterygii</taxon>
        <taxon>Neopterygii</taxon>
        <taxon>Teleostei</taxon>
        <taxon>Neoteleostei</taxon>
        <taxon>Acanthomorphata</taxon>
        <taxon>Eupercaria</taxon>
        <taxon>Perciformes</taxon>
        <taxon>Cottioidei</taxon>
        <taxon>Gasterosteales</taxon>
        <taxon>Gasterosteidae</taxon>
        <taxon>Gasterosteus</taxon>
    </lineage>
</organism>
<feature type="transmembrane region" description="Helical" evidence="5">
    <location>
        <begin position="342"/>
        <end position="364"/>
    </location>
</feature>
<dbReference type="PROSITE" id="PS00216">
    <property type="entry name" value="SUGAR_TRANSPORT_1"/>
    <property type="match status" value="1"/>
</dbReference>
<name>G3QCI6_GASAC</name>
<protein>
    <submittedName>
        <fullName evidence="7">Solute carrier family 22 member 4</fullName>
    </submittedName>
</protein>
<keyword evidence="4 5" id="KW-0472">Membrane</keyword>
<dbReference type="Ensembl" id="ENSGACT00000027654.1">
    <property type="protein sequence ID" value="ENSGACP00000027602.1"/>
    <property type="gene ID" value="ENSGACG00000020875.1"/>
</dbReference>
<evidence type="ECO:0000256" key="4">
    <source>
        <dbReference type="ARBA" id="ARBA00023136"/>
    </source>
</evidence>
<evidence type="ECO:0000256" key="3">
    <source>
        <dbReference type="ARBA" id="ARBA00022989"/>
    </source>
</evidence>
<feature type="domain" description="Major facilitator superfamily (MFS) profile" evidence="6">
    <location>
        <begin position="87"/>
        <end position="518"/>
    </location>
</feature>
<keyword evidence="3 5" id="KW-1133">Transmembrane helix</keyword>
<dbReference type="InterPro" id="IPR005828">
    <property type="entry name" value="MFS_sugar_transport-like"/>
</dbReference>
<dbReference type="GO" id="GO:0016020">
    <property type="term" value="C:membrane"/>
    <property type="evidence" value="ECO:0007669"/>
    <property type="project" value="UniProtKB-SubCell"/>
</dbReference>
<evidence type="ECO:0000256" key="2">
    <source>
        <dbReference type="ARBA" id="ARBA00022692"/>
    </source>
</evidence>
<dbReference type="InParanoid" id="G3QCI6"/>